<feature type="domain" description="Homing endonuclease LAGLIDADG" evidence="2">
    <location>
        <begin position="113"/>
        <end position="202"/>
    </location>
</feature>
<dbReference type="GeneID" id="14658401"/>
<name>M1GPD4_9BASI</name>
<dbReference type="SUPFAM" id="SSF55608">
    <property type="entry name" value="Homing endonucleases"/>
    <property type="match status" value="2"/>
</dbReference>
<geneLocation type="mitochondrion" evidence="3"/>
<evidence type="ECO:0000256" key="1">
    <source>
        <dbReference type="ARBA" id="ARBA00002670"/>
    </source>
</evidence>
<dbReference type="Gene3D" id="3.10.28.10">
    <property type="entry name" value="Homing endonucleases"/>
    <property type="match status" value="2"/>
</dbReference>
<dbReference type="AlphaFoldDB" id="M1GPD4"/>
<dbReference type="InterPro" id="IPR004860">
    <property type="entry name" value="LAGLIDADG_dom"/>
</dbReference>
<dbReference type="RefSeq" id="YP_007475351.1">
    <property type="nucleotide sequence ID" value="NC_020353.1"/>
</dbReference>
<keyword evidence="3" id="KW-0496">Mitochondrion</keyword>
<dbReference type="InterPro" id="IPR051289">
    <property type="entry name" value="LAGLIDADG_Endonuclease"/>
</dbReference>
<dbReference type="PANTHER" id="PTHR36181:SF4">
    <property type="entry name" value="LAGLIDADG ENDONUCLEASE"/>
    <property type="match status" value="1"/>
</dbReference>
<comment type="function">
    <text evidence="1">Mitochondrial DNA endonuclease involved in intron homing.</text>
</comment>
<dbReference type="GO" id="GO:0004519">
    <property type="term" value="F:endonuclease activity"/>
    <property type="evidence" value="ECO:0007669"/>
    <property type="project" value="InterPro"/>
</dbReference>
<dbReference type="InterPro" id="IPR027434">
    <property type="entry name" value="Homing_endonucl"/>
</dbReference>
<sequence length="385" mass="43225">MLPSRMWKCMSGWSNYSGMVTRYEIDESKMGNRVSKSSSDLSEKVKEQRVDGSCFLSCSDQDREVKVYSNGSAKAEYQGQILSKSSLAKFNPRELENSSVRDSSNKPDPMFVTGFTDAEGSFMLKLNQKVQLEFGIGLHIKDLSLLMSIKDFFGVGNITTRGNVCYFSVTSLHDITSVIIPHFTAYGLCTEKYGDFMLFQQAAQIMGRKEHLTQQGRLLLCTLRASINRGLTIEGAIPADKLSVGVIDTLNPHWVAGFTSGDGSFIAKTSLHRGKPRARIGFNISQNVRDANLMNSLVKFFNCGNVYNNASHNMLVFEVYDFNDAYSIIMPFFKLYPVIGVKHQDFVDWCKIVEMMLNKEHLTESGMLKITTIKNGMNSKRGKQQ</sequence>
<evidence type="ECO:0000313" key="3">
    <source>
        <dbReference type="EMBL" id="AGE14565.1"/>
    </source>
</evidence>
<organism evidence="3">
    <name type="scientific">Microbotryum lychnidis-dioicae</name>
    <dbReference type="NCBI Taxonomy" id="288795"/>
    <lineage>
        <taxon>Eukaryota</taxon>
        <taxon>Fungi</taxon>
        <taxon>Dikarya</taxon>
        <taxon>Basidiomycota</taxon>
        <taxon>Pucciniomycotina</taxon>
        <taxon>Microbotryomycetes</taxon>
        <taxon>Microbotryales</taxon>
        <taxon>Microbotryaceae</taxon>
        <taxon>Microbotryum</taxon>
    </lineage>
</organism>
<dbReference type="GO" id="GO:0005739">
    <property type="term" value="C:mitochondrion"/>
    <property type="evidence" value="ECO:0007669"/>
    <property type="project" value="UniProtKB-ARBA"/>
</dbReference>
<reference evidence="3" key="1">
    <citation type="submission" date="2012-12" db="EMBL/GenBank/DDBJ databases">
        <authorList>
            <person name="Lang B.F."/>
        </authorList>
    </citation>
    <scope>NUCLEOTIDE SEQUENCE</scope>
    <source>
        <strain evidence="3">MvSl135HT1</strain>
    </source>
</reference>
<dbReference type="EMBL" id="KC285586">
    <property type="protein sequence ID" value="AGE14565.1"/>
    <property type="molecule type" value="Genomic_DNA"/>
</dbReference>
<dbReference type="FunFam" id="3.10.28.10:FF:000010">
    <property type="entry name" value="LAGLIDADG homing endonuclease I-LtrII"/>
    <property type="match status" value="1"/>
</dbReference>
<evidence type="ECO:0000259" key="2">
    <source>
        <dbReference type="Pfam" id="PF00961"/>
    </source>
</evidence>
<dbReference type="PANTHER" id="PTHR36181">
    <property type="entry name" value="INTRON-ENCODED ENDONUCLEASE AI3-RELATED"/>
    <property type="match status" value="1"/>
</dbReference>
<gene>
    <name evidence="3" type="primary">orf385</name>
</gene>
<protein>
    <recommendedName>
        <fullName evidence="2">Homing endonuclease LAGLIDADG domain-containing protein</fullName>
    </recommendedName>
</protein>
<dbReference type="Pfam" id="PF00961">
    <property type="entry name" value="LAGLIDADG_1"/>
    <property type="match status" value="2"/>
</dbReference>
<proteinExistence type="predicted"/>
<accession>M1GPD4</accession>
<feature type="domain" description="Homing endonuclease LAGLIDADG" evidence="2">
    <location>
        <begin position="256"/>
        <end position="353"/>
    </location>
</feature>